<dbReference type="Pfam" id="PF01694">
    <property type="entry name" value="Rhomboid"/>
    <property type="match status" value="1"/>
</dbReference>
<dbReference type="Proteomes" id="UP000005239">
    <property type="component" value="Unassembled WGS sequence"/>
</dbReference>
<evidence type="ECO:0000256" key="4">
    <source>
        <dbReference type="ARBA" id="ARBA00022989"/>
    </source>
</evidence>
<dbReference type="InterPro" id="IPR051739">
    <property type="entry name" value="Rhomboid_IM_Serine_Proteases"/>
</dbReference>
<dbReference type="Gene3D" id="1.20.1540.10">
    <property type="entry name" value="Rhomboid-like"/>
    <property type="match status" value="1"/>
</dbReference>
<keyword evidence="8" id="KW-1185">Reference proteome</keyword>
<keyword evidence="3" id="KW-0812">Transmembrane</keyword>
<dbReference type="SUPFAM" id="SSF144091">
    <property type="entry name" value="Rhomboid-like"/>
    <property type="match status" value="1"/>
</dbReference>
<dbReference type="GO" id="GO:0016020">
    <property type="term" value="C:membrane"/>
    <property type="evidence" value="ECO:0007669"/>
    <property type="project" value="UniProtKB-SubCell"/>
</dbReference>
<dbReference type="EnsemblMetazoa" id="PPA39452.1">
    <property type="protein sequence ID" value="PPA39452.1"/>
    <property type="gene ID" value="WBGene00277821"/>
</dbReference>
<accession>A0A8R1UV46</accession>
<dbReference type="PANTHER" id="PTHR45840">
    <property type="entry name" value="RHOMBOID-RELATED PROTEIN"/>
    <property type="match status" value="1"/>
</dbReference>
<dbReference type="InterPro" id="IPR035952">
    <property type="entry name" value="Rhomboid-like_sf"/>
</dbReference>
<evidence type="ECO:0000256" key="2">
    <source>
        <dbReference type="ARBA" id="ARBA00009045"/>
    </source>
</evidence>
<dbReference type="AlphaFoldDB" id="A0A2A6D0T7"/>
<evidence type="ECO:0000256" key="5">
    <source>
        <dbReference type="ARBA" id="ARBA00023136"/>
    </source>
</evidence>
<dbReference type="OrthoDB" id="418595at2759"/>
<dbReference type="GO" id="GO:0004252">
    <property type="term" value="F:serine-type endopeptidase activity"/>
    <property type="evidence" value="ECO:0007669"/>
    <property type="project" value="InterPro"/>
</dbReference>
<proteinExistence type="inferred from homology"/>
<protein>
    <submittedName>
        <fullName evidence="7">Rhomboid-like protein</fullName>
    </submittedName>
</protein>
<name>A0A2A6D0T7_PRIPA</name>
<evidence type="ECO:0000313" key="8">
    <source>
        <dbReference type="Proteomes" id="UP000005239"/>
    </source>
</evidence>
<accession>A0A2A6D0T7</accession>
<sequence length="170" mass="20015">MTTYLKICLVVSLMLIICSNKWTYYVFLLSMLLYFTRDGAFPIFTLLISIAQVLVFFGFYWMEGKNATFVLASTITDTTGTHIGLLEFEPTLRFQIWRFWQTSLIHAGFPHMIDNVWPQFRIGYQLERKQGHWRVALCHTMGVLAGEKYLHELTTSIFTFIHYKMRNFVS</sequence>
<comment type="subcellular location">
    <subcellularLocation>
        <location evidence="1">Membrane</location>
        <topology evidence="1">Multi-pass membrane protein</topology>
    </subcellularLocation>
</comment>
<gene>
    <name evidence="7" type="primary">WBGene00277821</name>
</gene>
<keyword evidence="5" id="KW-0472">Membrane</keyword>
<reference evidence="8" key="1">
    <citation type="journal article" date="2008" name="Nat. Genet.">
        <title>The Pristionchus pacificus genome provides a unique perspective on nematode lifestyle and parasitism.</title>
        <authorList>
            <person name="Dieterich C."/>
            <person name="Clifton S.W."/>
            <person name="Schuster L.N."/>
            <person name="Chinwalla A."/>
            <person name="Delehaunty K."/>
            <person name="Dinkelacker I."/>
            <person name="Fulton L."/>
            <person name="Fulton R."/>
            <person name="Godfrey J."/>
            <person name="Minx P."/>
            <person name="Mitreva M."/>
            <person name="Roeseler W."/>
            <person name="Tian H."/>
            <person name="Witte H."/>
            <person name="Yang S.P."/>
            <person name="Wilson R.K."/>
            <person name="Sommer R.J."/>
        </authorList>
    </citation>
    <scope>NUCLEOTIDE SEQUENCE [LARGE SCALE GENOMIC DNA]</scope>
    <source>
        <strain evidence="8">PS312</strain>
    </source>
</reference>
<comment type="similarity">
    <text evidence="2">Belongs to the peptidase S54 family.</text>
</comment>
<evidence type="ECO:0000256" key="1">
    <source>
        <dbReference type="ARBA" id="ARBA00004141"/>
    </source>
</evidence>
<feature type="domain" description="Peptidase S54 rhomboid" evidence="6">
    <location>
        <begin position="94"/>
        <end position="146"/>
    </location>
</feature>
<evidence type="ECO:0000313" key="7">
    <source>
        <dbReference type="EnsemblMetazoa" id="PPA39452.1"/>
    </source>
</evidence>
<evidence type="ECO:0000259" key="6">
    <source>
        <dbReference type="Pfam" id="PF01694"/>
    </source>
</evidence>
<organism evidence="7 8">
    <name type="scientific">Pristionchus pacificus</name>
    <name type="common">Parasitic nematode worm</name>
    <dbReference type="NCBI Taxonomy" id="54126"/>
    <lineage>
        <taxon>Eukaryota</taxon>
        <taxon>Metazoa</taxon>
        <taxon>Ecdysozoa</taxon>
        <taxon>Nematoda</taxon>
        <taxon>Chromadorea</taxon>
        <taxon>Rhabditida</taxon>
        <taxon>Rhabditina</taxon>
        <taxon>Diplogasteromorpha</taxon>
        <taxon>Diplogasteroidea</taxon>
        <taxon>Neodiplogasteridae</taxon>
        <taxon>Pristionchus</taxon>
    </lineage>
</organism>
<evidence type="ECO:0000256" key="3">
    <source>
        <dbReference type="ARBA" id="ARBA00022692"/>
    </source>
</evidence>
<dbReference type="InterPro" id="IPR022764">
    <property type="entry name" value="Peptidase_S54_rhomboid_dom"/>
</dbReference>
<dbReference type="PANTHER" id="PTHR45840:SF2">
    <property type="entry name" value="PROTEIN RHOMBOID-RELATED"/>
    <property type="match status" value="1"/>
</dbReference>
<reference evidence="7" key="2">
    <citation type="submission" date="2022-06" db="UniProtKB">
        <authorList>
            <consortium name="EnsemblMetazoa"/>
        </authorList>
    </citation>
    <scope>IDENTIFICATION</scope>
    <source>
        <strain evidence="7">PS312</strain>
    </source>
</reference>
<keyword evidence="4" id="KW-1133">Transmembrane helix</keyword>